<dbReference type="Pfam" id="PF02810">
    <property type="entry name" value="SEC-C"/>
    <property type="match status" value="1"/>
</dbReference>
<dbReference type="Pfam" id="PF00472">
    <property type="entry name" value="RF-1"/>
    <property type="match status" value="1"/>
</dbReference>
<evidence type="ECO:0000256" key="2">
    <source>
        <dbReference type="ARBA" id="ARBA00022490"/>
    </source>
</evidence>
<dbReference type="InterPro" id="IPR005139">
    <property type="entry name" value="PCRF"/>
</dbReference>
<evidence type="ECO:0000256" key="1">
    <source>
        <dbReference type="ARBA" id="ARBA00010835"/>
    </source>
</evidence>
<dbReference type="PANTHER" id="PTHR43116">
    <property type="entry name" value="PEPTIDE CHAIN RELEASE FACTOR 2"/>
    <property type="match status" value="1"/>
</dbReference>
<dbReference type="InterPro" id="IPR045853">
    <property type="entry name" value="Pep_chain_release_fac_I_sf"/>
</dbReference>
<keyword evidence="4" id="KW-0175">Coiled coil</keyword>
<dbReference type="Pfam" id="PF03462">
    <property type="entry name" value="PCRF"/>
    <property type="match status" value="1"/>
</dbReference>
<dbReference type="Gene3D" id="3.30.70.1660">
    <property type="match status" value="1"/>
</dbReference>
<dbReference type="Proteomes" id="UP001162156">
    <property type="component" value="Unassembled WGS sequence"/>
</dbReference>
<dbReference type="GO" id="GO:0016149">
    <property type="term" value="F:translation release factor activity, codon specific"/>
    <property type="evidence" value="ECO:0007669"/>
    <property type="project" value="InterPro"/>
</dbReference>
<dbReference type="GO" id="GO:0017038">
    <property type="term" value="P:protein import"/>
    <property type="evidence" value="ECO:0007669"/>
    <property type="project" value="InterPro"/>
</dbReference>
<dbReference type="SUPFAM" id="SSF75620">
    <property type="entry name" value="Release factor"/>
    <property type="match status" value="1"/>
</dbReference>
<dbReference type="Pfam" id="PF07516">
    <property type="entry name" value="SecA_SW"/>
    <property type="match status" value="1"/>
</dbReference>
<dbReference type="Gene3D" id="1.10.3060.10">
    <property type="entry name" value="Helical scaffold and wing domains of SecA"/>
    <property type="match status" value="1"/>
</dbReference>
<name>A0AAV8ZNT7_9CUCU</name>
<dbReference type="InterPro" id="IPR036266">
    <property type="entry name" value="SecA_Wing/Scaffold_sf"/>
</dbReference>
<keyword evidence="2" id="KW-0963">Cytoplasm</keyword>
<proteinExistence type="inferred from homology"/>
<dbReference type="GO" id="GO:0005737">
    <property type="term" value="C:cytoplasm"/>
    <property type="evidence" value="ECO:0007669"/>
    <property type="project" value="InterPro"/>
</dbReference>
<dbReference type="FunFam" id="3.30.160.20:FF:000010">
    <property type="entry name" value="Peptide chain release factor 2"/>
    <property type="match status" value="1"/>
</dbReference>
<dbReference type="PROSITE" id="PS00745">
    <property type="entry name" value="RF_PROK_I"/>
    <property type="match status" value="1"/>
</dbReference>
<evidence type="ECO:0000256" key="4">
    <source>
        <dbReference type="SAM" id="Coils"/>
    </source>
</evidence>
<evidence type="ECO:0000313" key="7">
    <source>
        <dbReference type="EMBL" id="KAJ8966234.1"/>
    </source>
</evidence>
<dbReference type="GO" id="GO:0016020">
    <property type="term" value="C:membrane"/>
    <property type="evidence" value="ECO:0007669"/>
    <property type="project" value="InterPro"/>
</dbReference>
<evidence type="ECO:0000313" key="8">
    <source>
        <dbReference type="Proteomes" id="UP001162156"/>
    </source>
</evidence>
<dbReference type="SMART" id="SM00937">
    <property type="entry name" value="PCRF"/>
    <property type="match status" value="1"/>
</dbReference>
<dbReference type="Gene3D" id="1.20.58.410">
    <property type="entry name" value="Release factor"/>
    <property type="match status" value="1"/>
</dbReference>
<keyword evidence="8" id="KW-1185">Reference proteome</keyword>
<feature type="domain" description="Prokaryotic-type class I peptide chain release factors" evidence="6">
    <location>
        <begin position="585"/>
        <end position="601"/>
    </location>
</feature>
<dbReference type="AlphaFoldDB" id="A0AAV8ZNT7"/>
<dbReference type="InterPro" id="IPR000352">
    <property type="entry name" value="Pep_chain_release_fac_I"/>
</dbReference>
<sequence>MKSMMMRLGMDDSQPLQSKVVSRAVESAQKRVEGNNFDARKRLLQYDDVLRQQREIIYKERYDVLETENMRVLVEVSREDWNLKAIEDFVAANLLEEGQLKVADFQGKSAEDINQLVSDAVHARYDEKEAELTPERMREFEKVILLRSIDTKWIDHIDAMDQLRQGIHLRAYGQNDPLREYQQEGFAMFEDMVASIREDVAKYAMKAEIRSNLEREEVAKGQAVNPKEEGSSAPKKQPVRKSENIGRNDLCPCGSGKKFKNCHGAVDERCNILWFPSKSPLQPECIWFAVHHIDEYIAVDKKRAKITFTNGKELVVDVSVKALEYRIQRAYLLKYRLEKRTKHLLVQYDRDLTMIELADVRNVLDTTAKNWRTSGGLFDLENKEARIQELDEMMLEPGFWDDQQGAQVTINEGNGLKAIVNEYKDLVETHENLDMTLELLQEEPDEELQEELGKELAEFQQKMGDFELQLLYTLVLGGTESQDWGSMLLRMYTRWAEKRGFKVETVDYLPGDEAGIKSVTLSIKGHNAFGYLQAEKGVHRLVRISPFDSSGRRHTSFVSCDVMPEFDENIEIDIRTEDLKIDTYRATGAGGQHINTTDSAVRITHIPTGTVVQCQAERSQIKNREKAMTMLKGKLYQLELDKQQAQLDEIRGEQKEIGWGSQIRSYVFHPYSMVKDHRTNEETGNVGAVMDGDLDPFINAYLRSKIG</sequence>
<evidence type="ECO:0000259" key="6">
    <source>
        <dbReference type="PROSITE" id="PS00745"/>
    </source>
</evidence>
<evidence type="ECO:0000256" key="3">
    <source>
        <dbReference type="ARBA" id="ARBA00022917"/>
    </source>
</evidence>
<dbReference type="Gene3D" id="3.30.160.20">
    <property type="match status" value="1"/>
</dbReference>
<gene>
    <name evidence="7" type="ORF">NQ314_003649</name>
</gene>
<dbReference type="InterPro" id="IPR010461">
    <property type="entry name" value="ComK"/>
</dbReference>
<evidence type="ECO:0000256" key="5">
    <source>
        <dbReference type="SAM" id="MobiDB-lite"/>
    </source>
</evidence>
<dbReference type="EMBL" id="JANEYF010001038">
    <property type="protein sequence ID" value="KAJ8966234.1"/>
    <property type="molecule type" value="Genomic_DNA"/>
</dbReference>
<dbReference type="Pfam" id="PF06338">
    <property type="entry name" value="ComK"/>
    <property type="match status" value="1"/>
</dbReference>
<dbReference type="PANTHER" id="PTHR43116:SF3">
    <property type="entry name" value="CLASS I PEPTIDE CHAIN RELEASE FACTOR"/>
    <property type="match status" value="1"/>
</dbReference>
<dbReference type="HAMAP" id="MF_00094">
    <property type="entry name" value="Rel_fac_2"/>
    <property type="match status" value="1"/>
</dbReference>
<feature type="coiled-coil region" evidence="4">
    <location>
        <begin position="423"/>
        <end position="469"/>
    </location>
</feature>
<organism evidence="7 8">
    <name type="scientific">Rhamnusium bicolor</name>
    <dbReference type="NCBI Taxonomy" id="1586634"/>
    <lineage>
        <taxon>Eukaryota</taxon>
        <taxon>Metazoa</taxon>
        <taxon>Ecdysozoa</taxon>
        <taxon>Arthropoda</taxon>
        <taxon>Hexapoda</taxon>
        <taxon>Insecta</taxon>
        <taxon>Pterygota</taxon>
        <taxon>Neoptera</taxon>
        <taxon>Endopterygota</taxon>
        <taxon>Coleoptera</taxon>
        <taxon>Polyphaga</taxon>
        <taxon>Cucujiformia</taxon>
        <taxon>Chrysomeloidea</taxon>
        <taxon>Cerambycidae</taxon>
        <taxon>Lepturinae</taxon>
        <taxon>Rhagiini</taxon>
        <taxon>Rhamnusium</taxon>
    </lineage>
</organism>
<dbReference type="InterPro" id="IPR011116">
    <property type="entry name" value="SecA_Wing/Scaffold"/>
</dbReference>
<comment type="caution">
    <text evidence="7">The sequence shown here is derived from an EMBL/GenBank/DDBJ whole genome shotgun (WGS) entry which is preliminary data.</text>
</comment>
<feature type="region of interest" description="Disordered" evidence="5">
    <location>
        <begin position="216"/>
        <end position="244"/>
    </location>
</feature>
<accession>A0AAV8ZNT7</accession>
<protein>
    <recommendedName>
        <fullName evidence="6">Prokaryotic-type class I peptide chain release factors domain-containing protein</fullName>
    </recommendedName>
</protein>
<dbReference type="NCBIfam" id="TIGR00020">
    <property type="entry name" value="prfB"/>
    <property type="match status" value="1"/>
</dbReference>
<comment type="similarity">
    <text evidence="1">Belongs to the prokaryotic/mitochondrial release factor family.</text>
</comment>
<reference evidence="7" key="1">
    <citation type="journal article" date="2023" name="Insect Mol. Biol.">
        <title>Genome sequencing provides insights into the evolution of gene families encoding plant cell wall-degrading enzymes in longhorned beetles.</title>
        <authorList>
            <person name="Shin N.R."/>
            <person name="Okamura Y."/>
            <person name="Kirsch R."/>
            <person name="Pauchet Y."/>
        </authorList>
    </citation>
    <scope>NUCLEOTIDE SEQUENCE</scope>
    <source>
        <strain evidence="7">RBIC_L_NR</strain>
    </source>
</reference>
<dbReference type="SUPFAM" id="SSF81886">
    <property type="entry name" value="Helical scaffold and wing domains of SecA"/>
    <property type="match status" value="1"/>
</dbReference>
<dbReference type="InterPro" id="IPR004374">
    <property type="entry name" value="PrfB"/>
</dbReference>
<dbReference type="InterPro" id="IPR004027">
    <property type="entry name" value="SEC_C_motif"/>
</dbReference>
<keyword evidence="3" id="KW-0648">Protein biosynthesis</keyword>